<reference evidence="16 17" key="1">
    <citation type="submission" date="2019-08" db="EMBL/GenBank/DDBJ databases">
        <title>In-depth cultivation of the pig gut microbiome towards novel bacterial diversity and tailored functional studies.</title>
        <authorList>
            <person name="Wylensek D."/>
            <person name="Hitch T.C.A."/>
            <person name="Clavel T."/>
        </authorList>
    </citation>
    <scope>NUCLEOTIDE SEQUENCE [LARGE SCALE GENOMIC DNA]</scope>
    <source>
        <strain evidence="16 17">WCA-SAB-591-4A-A</strain>
    </source>
</reference>
<dbReference type="InterPro" id="IPR012001">
    <property type="entry name" value="Thiamin_PyroP_enz_TPP-bd_dom"/>
</dbReference>
<comment type="cofactor">
    <cofactor evidence="12">
        <name>thiamine diphosphate</name>
        <dbReference type="ChEBI" id="CHEBI:58937"/>
    </cofactor>
    <text evidence="12">Binds 1 thiamine pyrophosphate per subunit.</text>
</comment>
<dbReference type="SUPFAM" id="SSF52518">
    <property type="entry name" value="Thiamin diphosphate-binding fold (THDP-binding)"/>
    <property type="match status" value="2"/>
</dbReference>
<dbReference type="GO" id="GO:0003984">
    <property type="term" value="F:acetolactate synthase activity"/>
    <property type="evidence" value="ECO:0007669"/>
    <property type="project" value="UniProtKB-EC"/>
</dbReference>
<evidence type="ECO:0000256" key="4">
    <source>
        <dbReference type="ARBA" id="ARBA00013145"/>
    </source>
</evidence>
<dbReference type="Pfam" id="PF00205">
    <property type="entry name" value="TPP_enzyme_M"/>
    <property type="match status" value="1"/>
</dbReference>
<evidence type="ECO:0000256" key="3">
    <source>
        <dbReference type="ARBA" id="ARBA00007812"/>
    </source>
</evidence>
<dbReference type="GO" id="GO:0009099">
    <property type="term" value="P:L-valine biosynthetic process"/>
    <property type="evidence" value="ECO:0007669"/>
    <property type="project" value="UniProtKB-UniPathway"/>
</dbReference>
<dbReference type="AlphaFoldDB" id="A0A6N7XE99"/>
<name>A0A6N7XE99_9FIRM</name>
<dbReference type="NCBIfam" id="TIGR00118">
    <property type="entry name" value="acolac_lg"/>
    <property type="match status" value="1"/>
</dbReference>
<comment type="caution">
    <text evidence="16">The sequence shown here is derived from an EMBL/GenBank/DDBJ whole genome shotgun (WGS) entry which is preliminary data.</text>
</comment>
<feature type="domain" description="Thiamine pyrophosphate enzyme central" evidence="13">
    <location>
        <begin position="198"/>
        <end position="333"/>
    </location>
</feature>
<dbReference type="SUPFAM" id="SSF52467">
    <property type="entry name" value="DHS-like NAD/FAD-binding domain"/>
    <property type="match status" value="1"/>
</dbReference>
<dbReference type="GO" id="GO:0009097">
    <property type="term" value="P:isoleucine biosynthetic process"/>
    <property type="evidence" value="ECO:0007669"/>
    <property type="project" value="UniProtKB-UniPathway"/>
</dbReference>
<dbReference type="InterPro" id="IPR039368">
    <property type="entry name" value="AHAS_TPP"/>
</dbReference>
<protein>
    <recommendedName>
        <fullName evidence="4 12">Acetolactate synthase</fullName>
        <ecNumber evidence="4 12">2.2.1.6</ecNumber>
    </recommendedName>
</protein>
<dbReference type="Pfam" id="PF02776">
    <property type="entry name" value="TPP_enzyme_N"/>
    <property type="match status" value="1"/>
</dbReference>
<evidence type="ECO:0000256" key="2">
    <source>
        <dbReference type="ARBA" id="ARBA00005025"/>
    </source>
</evidence>
<evidence type="ECO:0000259" key="14">
    <source>
        <dbReference type="Pfam" id="PF02775"/>
    </source>
</evidence>
<comment type="similarity">
    <text evidence="3 12">Belongs to the TPP enzyme family.</text>
</comment>
<dbReference type="UniPathway" id="UPA00047">
    <property type="reaction ID" value="UER00055"/>
</dbReference>
<dbReference type="GO" id="GO:0005948">
    <property type="term" value="C:acetolactate synthase complex"/>
    <property type="evidence" value="ECO:0007669"/>
    <property type="project" value="TreeGrafter"/>
</dbReference>
<keyword evidence="6 12" id="KW-0808">Transferase</keyword>
<keyword evidence="17" id="KW-1185">Reference proteome</keyword>
<evidence type="ECO:0000256" key="7">
    <source>
        <dbReference type="ARBA" id="ARBA00022723"/>
    </source>
</evidence>
<dbReference type="EC" id="2.2.1.6" evidence="4 12"/>
<dbReference type="PANTHER" id="PTHR18968">
    <property type="entry name" value="THIAMINE PYROPHOSPHATE ENZYMES"/>
    <property type="match status" value="1"/>
</dbReference>
<gene>
    <name evidence="16" type="primary">ilvB</name>
    <name evidence="16" type="ORF">FYJ71_00835</name>
</gene>
<dbReference type="CDD" id="cd02015">
    <property type="entry name" value="TPP_AHAS"/>
    <property type="match status" value="1"/>
</dbReference>
<comment type="pathway">
    <text evidence="1 12">Amino-acid biosynthesis; L-isoleucine biosynthesis; L-isoleucine from 2-oxobutanoate: step 1/4.</text>
</comment>
<evidence type="ECO:0000259" key="13">
    <source>
        <dbReference type="Pfam" id="PF00205"/>
    </source>
</evidence>
<evidence type="ECO:0000256" key="5">
    <source>
        <dbReference type="ARBA" id="ARBA00022605"/>
    </source>
</evidence>
<dbReference type="InterPro" id="IPR012846">
    <property type="entry name" value="Acetolactate_synth_lsu"/>
</dbReference>
<evidence type="ECO:0000256" key="8">
    <source>
        <dbReference type="ARBA" id="ARBA00022842"/>
    </source>
</evidence>
<evidence type="ECO:0000313" key="17">
    <source>
        <dbReference type="Proteomes" id="UP000440713"/>
    </source>
</evidence>
<comment type="pathway">
    <text evidence="2 12">Amino-acid biosynthesis; L-valine biosynthesis; L-valine from pyruvate: step 1/4.</text>
</comment>
<dbReference type="PANTHER" id="PTHR18968:SF13">
    <property type="entry name" value="ACETOLACTATE SYNTHASE CATALYTIC SUBUNIT, MITOCHONDRIAL"/>
    <property type="match status" value="1"/>
</dbReference>
<dbReference type="Pfam" id="PF02775">
    <property type="entry name" value="TPP_enzyme_C"/>
    <property type="match status" value="1"/>
</dbReference>
<organism evidence="16 17">
    <name type="scientific">Peptostreptococcus porci</name>
    <dbReference type="NCBI Taxonomy" id="2652282"/>
    <lineage>
        <taxon>Bacteria</taxon>
        <taxon>Bacillati</taxon>
        <taxon>Bacillota</taxon>
        <taxon>Clostridia</taxon>
        <taxon>Peptostreptococcales</taxon>
        <taxon>Peptostreptococcaceae</taxon>
        <taxon>Peptostreptococcus</taxon>
    </lineage>
</organism>
<dbReference type="GO" id="GO:0050660">
    <property type="term" value="F:flavin adenine dinucleotide binding"/>
    <property type="evidence" value="ECO:0007669"/>
    <property type="project" value="InterPro"/>
</dbReference>
<dbReference type="Gene3D" id="3.40.50.970">
    <property type="match status" value="2"/>
</dbReference>
<evidence type="ECO:0000256" key="12">
    <source>
        <dbReference type="RuleBase" id="RU003591"/>
    </source>
</evidence>
<dbReference type="UniPathway" id="UPA00049">
    <property type="reaction ID" value="UER00059"/>
</dbReference>
<evidence type="ECO:0000256" key="1">
    <source>
        <dbReference type="ARBA" id="ARBA00004974"/>
    </source>
</evidence>
<dbReference type="InterPro" id="IPR045229">
    <property type="entry name" value="TPP_enz"/>
</dbReference>
<dbReference type="InterPro" id="IPR011766">
    <property type="entry name" value="TPP_enzyme_TPP-bd"/>
</dbReference>
<evidence type="ECO:0000313" key="16">
    <source>
        <dbReference type="EMBL" id="MST61529.1"/>
    </source>
</evidence>
<comment type="catalytic activity">
    <reaction evidence="11 12">
        <text>2 pyruvate + H(+) = (2S)-2-acetolactate + CO2</text>
        <dbReference type="Rhea" id="RHEA:25249"/>
        <dbReference type="ChEBI" id="CHEBI:15361"/>
        <dbReference type="ChEBI" id="CHEBI:15378"/>
        <dbReference type="ChEBI" id="CHEBI:16526"/>
        <dbReference type="ChEBI" id="CHEBI:58476"/>
        <dbReference type="EC" id="2.2.1.6"/>
    </reaction>
</comment>
<keyword evidence="5 12" id="KW-0028">Amino-acid biosynthesis</keyword>
<evidence type="ECO:0000256" key="6">
    <source>
        <dbReference type="ARBA" id="ARBA00022679"/>
    </source>
</evidence>
<evidence type="ECO:0000256" key="10">
    <source>
        <dbReference type="ARBA" id="ARBA00023304"/>
    </source>
</evidence>
<evidence type="ECO:0000256" key="11">
    <source>
        <dbReference type="ARBA" id="ARBA00048670"/>
    </source>
</evidence>
<keyword evidence="10 12" id="KW-0100">Branched-chain amino acid biosynthesis</keyword>
<dbReference type="RefSeq" id="WP_154536959.1">
    <property type="nucleotide sequence ID" value="NZ_VUNE01000001.1"/>
</dbReference>
<dbReference type="InterPro" id="IPR029061">
    <property type="entry name" value="THDP-binding"/>
</dbReference>
<dbReference type="FunFam" id="3.40.50.1220:FF:000008">
    <property type="entry name" value="Acetolactate synthase"/>
    <property type="match status" value="1"/>
</dbReference>
<dbReference type="GO" id="GO:0030976">
    <property type="term" value="F:thiamine pyrophosphate binding"/>
    <property type="evidence" value="ECO:0007669"/>
    <property type="project" value="UniProtKB-UniRule"/>
</dbReference>
<dbReference type="GO" id="GO:0000287">
    <property type="term" value="F:magnesium ion binding"/>
    <property type="evidence" value="ECO:0007669"/>
    <property type="project" value="UniProtKB-UniRule"/>
</dbReference>
<dbReference type="FunFam" id="3.40.50.970:FF:000007">
    <property type="entry name" value="Acetolactate synthase"/>
    <property type="match status" value="1"/>
</dbReference>
<dbReference type="EMBL" id="VUNE01000001">
    <property type="protein sequence ID" value="MST61529.1"/>
    <property type="molecule type" value="Genomic_DNA"/>
</dbReference>
<keyword evidence="8 12" id="KW-0460">Magnesium</keyword>
<feature type="domain" description="Thiamine pyrophosphate enzyme TPP-binding" evidence="14">
    <location>
        <begin position="387"/>
        <end position="534"/>
    </location>
</feature>
<sequence>MNGAQLVLECLKKEGVDTLFGYPGGAVIPLYDALYDYRADFFHIRTSHEQGLVHAADAYARSTGKTGVCITTSGPGATNAITGLATAYLDSTPMVMISGQVGTTMLGRDSFQEIDITGIALSVTKHNYLLRNVRDIAPTIKEAFRVAQSGRKGPVLIDIPKDLFTSEIDFDPFDDERLDEIDNRNFEFKKDDNLKGNIASAIKLIEKSEKPIIYSGGGVKSSNAECELFEFAKKCDIPVVNTLMGLGTFDIKDELSLGLMGMHGFKECNLAVANADLIIGVGVRFSDRGTGLCSAFGANAKIIHIELDRSEVGKNIRCDLSLVGNCREILSELTRVCPNLDHSEWKHTISTFEDKNRIDINDFHPQNILKVVNESVDLKGSNVLVTDVGQHQMWAAQHWQFKPTRSFITSGGLGTMGFGLGAAIGTAVGNKDKKTVLVTGDGSFRMNLNELATVREYNVPILILLFNNHTLGMVRQWQKLFSDKRYSETDINRTIDYTNLANSFGIDSVRVDNLVELKRVIDEYNFEGPLFVECEVNTDYDVFPIVPPNDVLENLICG</sequence>
<dbReference type="CDD" id="cd07035">
    <property type="entry name" value="TPP_PYR_POX_like"/>
    <property type="match status" value="1"/>
</dbReference>
<proteinExistence type="inferred from homology"/>
<keyword evidence="7 12" id="KW-0479">Metal-binding</keyword>
<evidence type="ECO:0000259" key="15">
    <source>
        <dbReference type="Pfam" id="PF02776"/>
    </source>
</evidence>
<dbReference type="InterPro" id="IPR029035">
    <property type="entry name" value="DHS-like_NAD/FAD-binding_dom"/>
</dbReference>
<comment type="cofactor">
    <cofactor evidence="12">
        <name>Mg(2+)</name>
        <dbReference type="ChEBI" id="CHEBI:18420"/>
    </cofactor>
    <text evidence="12">Binds 1 Mg(2+) ion per subunit.</text>
</comment>
<evidence type="ECO:0000256" key="9">
    <source>
        <dbReference type="ARBA" id="ARBA00023052"/>
    </source>
</evidence>
<accession>A0A6N7XE99</accession>
<feature type="domain" description="Thiamine pyrophosphate enzyme N-terminal TPP-binding" evidence="15">
    <location>
        <begin position="1"/>
        <end position="117"/>
    </location>
</feature>
<dbReference type="InterPro" id="IPR012000">
    <property type="entry name" value="Thiamin_PyroP_enz_cen_dom"/>
</dbReference>
<dbReference type="Gene3D" id="3.40.50.1220">
    <property type="entry name" value="TPP-binding domain"/>
    <property type="match status" value="1"/>
</dbReference>
<dbReference type="Proteomes" id="UP000440713">
    <property type="component" value="Unassembled WGS sequence"/>
</dbReference>
<keyword evidence="9 12" id="KW-0786">Thiamine pyrophosphate</keyword>